<organism evidence="2">
    <name type="scientific">marine sediment metagenome</name>
    <dbReference type="NCBI Taxonomy" id="412755"/>
    <lineage>
        <taxon>unclassified sequences</taxon>
        <taxon>metagenomes</taxon>
        <taxon>ecological metagenomes</taxon>
    </lineage>
</organism>
<gene>
    <name evidence="2" type="ORF">S03H2_49416</name>
</gene>
<feature type="domain" description="Helicase HerA central" evidence="1">
    <location>
        <begin position="106"/>
        <end position="259"/>
    </location>
</feature>
<protein>
    <recommendedName>
        <fullName evidence="1">Helicase HerA central domain-containing protein</fullName>
    </recommendedName>
</protein>
<reference evidence="2" key="1">
    <citation type="journal article" date="2014" name="Front. Microbiol.">
        <title>High frequency of phylogenetically diverse reductive dehalogenase-homologous genes in deep subseafloor sedimentary metagenomes.</title>
        <authorList>
            <person name="Kawai M."/>
            <person name="Futagami T."/>
            <person name="Toyoda A."/>
            <person name="Takaki Y."/>
            <person name="Nishi S."/>
            <person name="Hori S."/>
            <person name="Arai W."/>
            <person name="Tsubouchi T."/>
            <person name="Morono Y."/>
            <person name="Uchiyama I."/>
            <person name="Ito T."/>
            <person name="Fujiyama A."/>
            <person name="Inagaki F."/>
            <person name="Takami H."/>
        </authorList>
    </citation>
    <scope>NUCLEOTIDE SEQUENCE</scope>
    <source>
        <strain evidence="2">Expedition CK06-06</strain>
    </source>
</reference>
<feature type="non-terminal residue" evidence="2">
    <location>
        <position position="1"/>
    </location>
</feature>
<proteinExistence type="predicted"/>
<feature type="non-terminal residue" evidence="2">
    <location>
        <position position="263"/>
    </location>
</feature>
<dbReference type="InterPro" id="IPR002789">
    <property type="entry name" value="HerA_central"/>
</dbReference>
<sequence>DEDILVGQIGSYVKVAQGNIKILAILTRMTEQEKLSPPTPDDKSTDSIRLSYAQRIINLTPIGSVKEDGIFERGVSTYPTTGAEVHVVGSSDIDVMFSKFRSKQYDVGNLSSHPTLTVCLDPTSLFGRHFAILGQTGAGKSWTVANLVQRAVAVMPKAHIIILDVHGEYFWTDDNNNRLSAFSDEIFRYVDARELEIPYWLMTYAELCDLLIDRTEREAHNQTAFFRETLRDLKQAEKEPLSLDRVTVDTPVYFALTELMNRI</sequence>
<dbReference type="EMBL" id="BARU01031227">
    <property type="protein sequence ID" value="GAH72277.1"/>
    <property type="molecule type" value="Genomic_DNA"/>
</dbReference>
<dbReference type="Gene3D" id="3.40.50.300">
    <property type="entry name" value="P-loop containing nucleotide triphosphate hydrolases"/>
    <property type="match status" value="1"/>
</dbReference>
<dbReference type="SUPFAM" id="SSF52540">
    <property type="entry name" value="P-loop containing nucleoside triphosphate hydrolases"/>
    <property type="match status" value="1"/>
</dbReference>
<dbReference type="AlphaFoldDB" id="X1HS25"/>
<dbReference type="InterPro" id="IPR008571">
    <property type="entry name" value="HerA-like"/>
</dbReference>
<dbReference type="PANTHER" id="PTHR42957">
    <property type="entry name" value="HELICASE MJ1565-RELATED"/>
    <property type="match status" value="1"/>
</dbReference>
<evidence type="ECO:0000313" key="2">
    <source>
        <dbReference type="EMBL" id="GAH72277.1"/>
    </source>
</evidence>
<evidence type="ECO:0000259" key="1">
    <source>
        <dbReference type="Pfam" id="PF01935"/>
    </source>
</evidence>
<comment type="caution">
    <text evidence="2">The sequence shown here is derived from an EMBL/GenBank/DDBJ whole genome shotgun (WGS) entry which is preliminary data.</text>
</comment>
<name>X1HS25_9ZZZZ</name>
<dbReference type="InterPro" id="IPR027417">
    <property type="entry name" value="P-loop_NTPase"/>
</dbReference>
<dbReference type="PANTHER" id="PTHR42957:SF1">
    <property type="entry name" value="HELICASE MJ1565-RELATED"/>
    <property type="match status" value="1"/>
</dbReference>
<dbReference type="Pfam" id="PF01935">
    <property type="entry name" value="DUF87"/>
    <property type="match status" value="1"/>
</dbReference>
<accession>X1HS25</accession>